<evidence type="ECO:0000259" key="1">
    <source>
        <dbReference type="PROSITE" id="PS51186"/>
    </source>
</evidence>
<dbReference type="Proteomes" id="UP000276389">
    <property type="component" value="Unassembled WGS sequence"/>
</dbReference>
<dbReference type="Pfam" id="PF00583">
    <property type="entry name" value="Acetyltransf_1"/>
    <property type="match status" value="1"/>
</dbReference>
<dbReference type="AlphaFoldDB" id="A0A428LUU5"/>
<protein>
    <submittedName>
        <fullName evidence="2">GNAT family N-acetyltransferase</fullName>
    </submittedName>
</protein>
<dbReference type="PROSITE" id="PS51186">
    <property type="entry name" value="GNAT"/>
    <property type="match status" value="1"/>
</dbReference>
<comment type="caution">
    <text evidence="2">The sequence shown here is derived from an EMBL/GenBank/DDBJ whole genome shotgun (WGS) entry which is preliminary data.</text>
</comment>
<proteinExistence type="predicted"/>
<dbReference type="GO" id="GO:0016747">
    <property type="term" value="F:acyltransferase activity, transferring groups other than amino-acyl groups"/>
    <property type="evidence" value="ECO:0007669"/>
    <property type="project" value="InterPro"/>
</dbReference>
<organism evidence="2 3">
    <name type="scientific">Enterobacter huaxiensis</name>
    <dbReference type="NCBI Taxonomy" id="2494702"/>
    <lineage>
        <taxon>Bacteria</taxon>
        <taxon>Pseudomonadati</taxon>
        <taxon>Pseudomonadota</taxon>
        <taxon>Gammaproteobacteria</taxon>
        <taxon>Enterobacterales</taxon>
        <taxon>Enterobacteriaceae</taxon>
        <taxon>Enterobacter</taxon>
    </lineage>
</organism>
<dbReference type="CDD" id="cd04301">
    <property type="entry name" value="NAT_SF"/>
    <property type="match status" value="1"/>
</dbReference>
<feature type="domain" description="N-acetyltransferase" evidence="1">
    <location>
        <begin position="3"/>
        <end position="169"/>
    </location>
</feature>
<dbReference type="SUPFAM" id="SSF55729">
    <property type="entry name" value="Acyl-CoA N-acyltransferases (Nat)"/>
    <property type="match status" value="1"/>
</dbReference>
<dbReference type="RefSeq" id="WP_125913827.1">
    <property type="nucleotide sequence ID" value="NZ_RWHU01000002.1"/>
</dbReference>
<name>A0A428LUU5_9ENTR</name>
<keyword evidence="2" id="KW-0808">Transferase</keyword>
<dbReference type="InterPro" id="IPR000182">
    <property type="entry name" value="GNAT_dom"/>
</dbReference>
<dbReference type="InterPro" id="IPR016181">
    <property type="entry name" value="Acyl_CoA_acyltransferase"/>
</dbReference>
<sequence>MTLHLRHATPADSRLLSDLGFRIYSAHFKPLWVSETEMNNFLHDEYSLPVLEQSLKESGVAWYVAQTERPIGFMKVTWEAAIPGTSDVGVLLNKLYLDPAETGKHYGKLMFEHAVRLARNNDKRSLWLEVLEQNEGAYRFYQRQGMLCVNEVLFETASQQSVLKIMRMPLQASI</sequence>
<dbReference type="Gene3D" id="3.40.630.30">
    <property type="match status" value="1"/>
</dbReference>
<evidence type="ECO:0000313" key="3">
    <source>
        <dbReference type="Proteomes" id="UP000276389"/>
    </source>
</evidence>
<gene>
    <name evidence="2" type="ORF">EJE24_04740</name>
</gene>
<evidence type="ECO:0000313" key="2">
    <source>
        <dbReference type="EMBL" id="RSK69104.1"/>
    </source>
</evidence>
<dbReference type="EMBL" id="RWHU01000002">
    <property type="protein sequence ID" value="RSK69104.1"/>
    <property type="molecule type" value="Genomic_DNA"/>
</dbReference>
<accession>A0A428LUU5</accession>
<reference evidence="2 3" key="1">
    <citation type="submission" date="2018-12" db="EMBL/GenBank/DDBJ databases">
        <title>The Genome Submission of two Enterobacter spp. strains.</title>
        <authorList>
            <person name="Wu W."/>
            <person name="Wei L."/>
            <person name="Feng Y."/>
            <person name="Zong Z."/>
        </authorList>
    </citation>
    <scope>NUCLEOTIDE SEQUENCE [LARGE SCALE GENOMIC DNA]</scope>
    <source>
        <strain evidence="2 3">WCHEHu045002</strain>
    </source>
</reference>